<dbReference type="RefSeq" id="WP_386711885.1">
    <property type="nucleotide sequence ID" value="NZ_JBHRYF010000009.1"/>
</dbReference>
<dbReference type="Pfam" id="PF06912">
    <property type="entry name" value="DUF1275"/>
    <property type="match status" value="1"/>
</dbReference>
<dbReference type="PANTHER" id="PTHR37314:SF4">
    <property type="entry name" value="UPF0700 TRANSMEMBRANE PROTEIN YOAK"/>
    <property type="match status" value="1"/>
</dbReference>
<evidence type="ECO:0000313" key="3">
    <source>
        <dbReference type="Proteomes" id="UP001595724"/>
    </source>
</evidence>
<protein>
    <submittedName>
        <fullName evidence="2">YoaK family protein</fullName>
    </submittedName>
</protein>
<dbReference type="PROSITE" id="PS51257">
    <property type="entry name" value="PROKAR_LIPOPROTEIN"/>
    <property type="match status" value="1"/>
</dbReference>
<dbReference type="InterPro" id="IPR010699">
    <property type="entry name" value="DUF1275"/>
</dbReference>
<organism evidence="2 3">
    <name type="scientific">Luteimonas notoginsengisoli</name>
    <dbReference type="NCBI Taxonomy" id="1578200"/>
    <lineage>
        <taxon>Bacteria</taxon>
        <taxon>Pseudomonadati</taxon>
        <taxon>Pseudomonadota</taxon>
        <taxon>Gammaproteobacteria</taxon>
        <taxon>Lysobacterales</taxon>
        <taxon>Lysobacteraceae</taxon>
        <taxon>Luteimonas</taxon>
    </lineage>
</organism>
<keyword evidence="3" id="KW-1185">Reference proteome</keyword>
<dbReference type="PANTHER" id="PTHR37314">
    <property type="entry name" value="SLR0142 PROTEIN"/>
    <property type="match status" value="1"/>
</dbReference>
<dbReference type="EMBL" id="JBHRYF010000009">
    <property type="protein sequence ID" value="MFC3661108.1"/>
    <property type="molecule type" value="Genomic_DNA"/>
</dbReference>
<sequence length="223" mass="23053">MAERLAGWVWVGGAALACVGGIVNVVGFLGYQHQAITHLTGNTSLLGAALVGGDGPATLHLAVMLGAFVAGAALGGLIVQDSALRLGRRYGVALSIESLMLFAAIPLFRQQHLAGPLLAAMACGLQNAMATSYSGAVVRTTHLSGMFTDLGIMLGHALRGMPLARRRLALCVLIISFFFAGGVLGAWLFARTGYGALYFPAVLTGAAGVGYVLYRQLHRNASA</sequence>
<keyword evidence="1" id="KW-0812">Transmembrane</keyword>
<evidence type="ECO:0000313" key="2">
    <source>
        <dbReference type="EMBL" id="MFC3661108.1"/>
    </source>
</evidence>
<keyword evidence="1" id="KW-0472">Membrane</keyword>
<accession>A0ABV7UX20</accession>
<feature type="transmembrane region" description="Helical" evidence="1">
    <location>
        <begin position="7"/>
        <end position="31"/>
    </location>
</feature>
<dbReference type="Proteomes" id="UP001595724">
    <property type="component" value="Unassembled WGS sequence"/>
</dbReference>
<evidence type="ECO:0000256" key="1">
    <source>
        <dbReference type="SAM" id="Phobius"/>
    </source>
</evidence>
<name>A0ABV7UX20_9GAMM</name>
<reference evidence="3" key="1">
    <citation type="journal article" date="2019" name="Int. J. Syst. Evol. Microbiol.">
        <title>The Global Catalogue of Microorganisms (GCM) 10K type strain sequencing project: providing services to taxonomists for standard genome sequencing and annotation.</title>
        <authorList>
            <consortium name="The Broad Institute Genomics Platform"/>
            <consortium name="The Broad Institute Genome Sequencing Center for Infectious Disease"/>
            <person name="Wu L."/>
            <person name="Ma J."/>
        </authorList>
    </citation>
    <scope>NUCLEOTIDE SEQUENCE [LARGE SCALE GENOMIC DNA]</scope>
    <source>
        <strain evidence="3">KCTC 42211</strain>
    </source>
</reference>
<comment type="caution">
    <text evidence="2">The sequence shown here is derived from an EMBL/GenBank/DDBJ whole genome shotgun (WGS) entry which is preliminary data.</text>
</comment>
<feature type="transmembrane region" description="Helical" evidence="1">
    <location>
        <begin position="196"/>
        <end position="214"/>
    </location>
</feature>
<feature type="transmembrane region" description="Helical" evidence="1">
    <location>
        <begin position="168"/>
        <end position="190"/>
    </location>
</feature>
<feature type="transmembrane region" description="Helical" evidence="1">
    <location>
        <begin position="59"/>
        <end position="78"/>
    </location>
</feature>
<keyword evidence="1" id="KW-1133">Transmembrane helix</keyword>
<proteinExistence type="predicted"/>
<gene>
    <name evidence="2" type="ORF">ACFOM9_13650</name>
</gene>